<dbReference type="InterPro" id="IPR003594">
    <property type="entry name" value="HATPase_dom"/>
</dbReference>
<dbReference type="Gene3D" id="3.30.565.10">
    <property type="entry name" value="Histidine kinase-like ATPase, C-terminal domain"/>
    <property type="match status" value="1"/>
</dbReference>
<dbReference type="CDD" id="cd00082">
    <property type="entry name" value="HisKA"/>
    <property type="match status" value="1"/>
</dbReference>
<dbReference type="PROSITE" id="PS50109">
    <property type="entry name" value="HIS_KIN"/>
    <property type="match status" value="1"/>
</dbReference>
<dbReference type="Pfam" id="PF02518">
    <property type="entry name" value="HATPase_c"/>
    <property type="match status" value="1"/>
</dbReference>
<dbReference type="InterPro" id="IPR004358">
    <property type="entry name" value="Sig_transdc_His_kin-like_C"/>
</dbReference>
<protein>
    <submittedName>
        <fullName evidence="4">Unannotated protein</fullName>
    </submittedName>
</protein>
<dbReference type="InterPro" id="IPR003661">
    <property type="entry name" value="HisK_dim/P_dom"/>
</dbReference>
<dbReference type="SMART" id="SM00388">
    <property type="entry name" value="HisKA"/>
    <property type="match status" value="1"/>
</dbReference>
<evidence type="ECO:0000256" key="2">
    <source>
        <dbReference type="SAM" id="Phobius"/>
    </source>
</evidence>
<dbReference type="Pfam" id="PF00512">
    <property type="entry name" value="HisKA"/>
    <property type="match status" value="1"/>
</dbReference>
<dbReference type="EMBL" id="CAEZYQ010000030">
    <property type="protein sequence ID" value="CAB4764600.1"/>
    <property type="molecule type" value="Genomic_DNA"/>
</dbReference>
<dbReference type="Gene3D" id="1.10.287.130">
    <property type="match status" value="1"/>
</dbReference>
<dbReference type="AlphaFoldDB" id="A0A6J6UXS7"/>
<dbReference type="InterPro" id="IPR036890">
    <property type="entry name" value="HATPase_C_sf"/>
</dbReference>
<organism evidence="4">
    <name type="scientific">freshwater metagenome</name>
    <dbReference type="NCBI Taxonomy" id="449393"/>
    <lineage>
        <taxon>unclassified sequences</taxon>
        <taxon>metagenomes</taxon>
        <taxon>ecological metagenomes</taxon>
    </lineage>
</organism>
<dbReference type="GO" id="GO:0000155">
    <property type="term" value="F:phosphorelay sensor kinase activity"/>
    <property type="evidence" value="ECO:0007669"/>
    <property type="project" value="InterPro"/>
</dbReference>
<reference evidence="4" key="1">
    <citation type="submission" date="2020-05" db="EMBL/GenBank/DDBJ databases">
        <authorList>
            <person name="Chiriac C."/>
            <person name="Salcher M."/>
            <person name="Ghai R."/>
            <person name="Kavagutti S V."/>
        </authorList>
    </citation>
    <scope>NUCLEOTIDE SEQUENCE</scope>
</reference>
<proteinExistence type="predicted"/>
<keyword evidence="2" id="KW-0472">Membrane</keyword>
<dbReference type="SUPFAM" id="SSF47384">
    <property type="entry name" value="Homodimeric domain of signal transducing histidine kinase"/>
    <property type="match status" value="1"/>
</dbReference>
<gene>
    <name evidence="4" type="ORF">UFOPK2761_02921</name>
</gene>
<accession>A0A6J6UXS7</accession>
<feature type="domain" description="Histidine kinase" evidence="3">
    <location>
        <begin position="153"/>
        <end position="363"/>
    </location>
</feature>
<feature type="transmembrane region" description="Helical" evidence="2">
    <location>
        <begin position="84"/>
        <end position="108"/>
    </location>
</feature>
<dbReference type="PANTHER" id="PTHR43547">
    <property type="entry name" value="TWO-COMPONENT HISTIDINE KINASE"/>
    <property type="match status" value="1"/>
</dbReference>
<dbReference type="PANTHER" id="PTHR43547:SF2">
    <property type="entry name" value="HYBRID SIGNAL TRANSDUCTION HISTIDINE KINASE C"/>
    <property type="match status" value="1"/>
</dbReference>
<feature type="transmembrane region" description="Helical" evidence="2">
    <location>
        <begin position="6"/>
        <end position="25"/>
    </location>
</feature>
<feature type="transmembrane region" description="Helical" evidence="2">
    <location>
        <begin position="37"/>
        <end position="64"/>
    </location>
</feature>
<dbReference type="InterPro" id="IPR005467">
    <property type="entry name" value="His_kinase_dom"/>
</dbReference>
<keyword evidence="2" id="KW-1133">Transmembrane helix</keyword>
<sequence length="364" mass="38306">MGSGAHLVLAGTAAATVPWLVDGGLPNWMEGIGGRGLLVLLLAVLVFLVVETVLFAGSALLNHASDEEWLRAQLLSPAYQLTEAGVVLIGGLLAAVWTGGAWYVLLFVPLHTLLQRAVLVEPLRENAAMSAELVESNRQLRAVSEFKSELMGMLAHEVGNPLTSVTGYTEVAAHALEEGDTATAERALGVVGRNAGQIREVLHDIVSLVETNPGGITARPEPTLLAPRLRAAAAAQSEGHQPVVSCPEDLRALVQPSHLDQVLANLLANATKYAGGATHLCATPTPDGRVVVVVEDRGPGIPEDFREHVFARRSRHPDTAGTVPGRGLGLHISRALALANGGDLRLAHSEVGSRFELVLQAPVD</sequence>
<name>A0A6J6UXS7_9ZZZZ</name>
<keyword evidence="1" id="KW-0597">Phosphoprotein</keyword>
<dbReference type="InterPro" id="IPR036097">
    <property type="entry name" value="HisK_dim/P_sf"/>
</dbReference>
<evidence type="ECO:0000259" key="3">
    <source>
        <dbReference type="PROSITE" id="PS50109"/>
    </source>
</evidence>
<evidence type="ECO:0000256" key="1">
    <source>
        <dbReference type="ARBA" id="ARBA00022553"/>
    </source>
</evidence>
<dbReference type="PRINTS" id="PR00344">
    <property type="entry name" value="BCTRLSENSOR"/>
</dbReference>
<dbReference type="SUPFAM" id="SSF55874">
    <property type="entry name" value="ATPase domain of HSP90 chaperone/DNA topoisomerase II/histidine kinase"/>
    <property type="match status" value="1"/>
</dbReference>
<keyword evidence="2" id="KW-0812">Transmembrane</keyword>
<evidence type="ECO:0000313" key="4">
    <source>
        <dbReference type="EMBL" id="CAB4764600.1"/>
    </source>
</evidence>
<dbReference type="SMART" id="SM00387">
    <property type="entry name" value="HATPase_c"/>
    <property type="match status" value="1"/>
</dbReference>